<organism evidence="4 5">
    <name type="scientific">Bursaphelenchus okinawaensis</name>
    <dbReference type="NCBI Taxonomy" id="465554"/>
    <lineage>
        <taxon>Eukaryota</taxon>
        <taxon>Metazoa</taxon>
        <taxon>Ecdysozoa</taxon>
        <taxon>Nematoda</taxon>
        <taxon>Chromadorea</taxon>
        <taxon>Rhabditida</taxon>
        <taxon>Tylenchina</taxon>
        <taxon>Tylenchomorpha</taxon>
        <taxon>Aphelenchoidea</taxon>
        <taxon>Aphelenchoididae</taxon>
        <taxon>Bursaphelenchus</taxon>
    </lineage>
</organism>
<evidence type="ECO:0000313" key="5">
    <source>
        <dbReference type="Proteomes" id="UP000614601"/>
    </source>
</evidence>
<evidence type="ECO:0000256" key="1">
    <source>
        <dbReference type="ARBA" id="ARBA00006484"/>
    </source>
</evidence>
<dbReference type="PANTHER" id="PTHR24320:SF282">
    <property type="entry name" value="WW DOMAIN-CONTAINING OXIDOREDUCTASE"/>
    <property type="match status" value="1"/>
</dbReference>
<dbReference type="Proteomes" id="UP000614601">
    <property type="component" value="Unassembled WGS sequence"/>
</dbReference>
<dbReference type="EMBL" id="CAJFCW020000003">
    <property type="protein sequence ID" value="CAG9102490.1"/>
    <property type="molecule type" value="Genomic_DNA"/>
</dbReference>
<evidence type="ECO:0000256" key="2">
    <source>
        <dbReference type="ARBA" id="ARBA00022857"/>
    </source>
</evidence>
<keyword evidence="2" id="KW-0521">NADP</keyword>
<keyword evidence="5" id="KW-1185">Reference proteome</keyword>
<dbReference type="InterPro" id="IPR002347">
    <property type="entry name" value="SDR_fam"/>
</dbReference>
<dbReference type="InterPro" id="IPR036291">
    <property type="entry name" value="NAD(P)-bd_dom_sf"/>
</dbReference>
<sequence>MGCKKEVSADGRTRLFGSRTSVDEVLKDRNLEEKTFLITGTTSGIGVETARALAHHGAHVVMANRNQQAAERIRDQIYSETNYRNIDLITLDLLSLQSVKAAAEEFLSHDWPLHGLILNAGVVSPPVKASKDGYNATWATNHLAHFYFALLLKDRVIKSKPSRIVILASDLHRFTSINAKDSLEKKIEQLVPTADSKDFEMMLYNRSKLCNVLFAFKLHREINHLGVNVIAAHPGSMIDTGLQRGGGMFLTAVKKLITNRFTKTVKQGAACSVFCATHPDLENVSGRYFESCWDDESYLAGDLANDIQLQNALWDKSIDMIKKAGLPV</sequence>
<proteinExistence type="inferred from homology"/>
<comment type="caution">
    <text evidence="4">The sequence shown here is derived from an EMBL/GenBank/DDBJ whole genome shotgun (WGS) entry which is preliminary data.</text>
</comment>
<dbReference type="AlphaFoldDB" id="A0A811KFX0"/>
<evidence type="ECO:0000313" key="4">
    <source>
        <dbReference type="EMBL" id="CAD5214300.1"/>
    </source>
</evidence>
<keyword evidence="3" id="KW-0560">Oxidoreductase</keyword>
<name>A0A811KFX0_9BILA</name>
<dbReference type="Pfam" id="PF00106">
    <property type="entry name" value="adh_short"/>
    <property type="match status" value="1"/>
</dbReference>
<gene>
    <name evidence="4" type="ORF">BOKJ2_LOCUS5524</name>
</gene>
<dbReference type="GO" id="GO:0016491">
    <property type="term" value="F:oxidoreductase activity"/>
    <property type="evidence" value="ECO:0007669"/>
    <property type="project" value="UniProtKB-KW"/>
</dbReference>
<dbReference type="EMBL" id="CAJFDH010000003">
    <property type="protein sequence ID" value="CAD5214300.1"/>
    <property type="molecule type" value="Genomic_DNA"/>
</dbReference>
<dbReference type="Gene3D" id="3.40.50.720">
    <property type="entry name" value="NAD(P)-binding Rossmann-like Domain"/>
    <property type="match status" value="1"/>
</dbReference>
<dbReference type="PANTHER" id="PTHR24320">
    <property type="entry name" value="RETINOL DEHYDROGENASE"/>
    <property type="match status" value="1"/>
</dbReference>
<dbReference type="Proteomes" id="UP000783686">
    <property type="component" value="Unassembled WGS sequence"/>
</dbReference>
<reference evidence="4" key="1">
    <citation type="submission" date="2020-09" db="EMBL/GenBank/DDBJ databases">
        <authorList>
            <person name="Kikuchi T."/>
        </authorList>
    </citation>
    <scope>NUCLEOTIDE SEQUENCE</scope>
    <source>
        <strain evidence="4">SH1</strain>
    </source>
</reference>
<dbReference type="OrthoDB" id="9989144at2759"/>
<accession>A0A811KFX0</accession>
<comment type="similarity">
    <text evidence="1">Belongs to the short-chain dehydrogenases/reductases (SDR) family.</text>
</comment>
<dbReference type="SUPFAM" id="SSF51735">
    <property type="entry name" value="NAD(P)-binding Rossmann-fold domains"/>
    <property type="match status" value="1"/>
</dbReference>
<protein>
    <submittedName>
        <fullName evidence="4">Uncharacterized protein</fullName>
    </submittedName>
</protein>
<evidence type="ECO:0000256" key="3">
    <source>
        <dbReference type="ARBA" id="ARBA00023002"/>
    </source>
</evidence>